<dbReference type="Proteomes" id="UP001214628">
    <property type="component" value="Chromosome 4"/>
</dbReference>
<evidence type="ECO:0000256" key="1">
    <source>
        <dbReference type="ARBA" id="ARBA00011738"/>
    </source>
</evidence>
<dbReference type="Gene3D" id="3.30.70.100">
    <property type="match status" value="1"/>
</dbReference>
<dbReference type="AlphaFoldDB" id="A0AAF0FDD7"/>
<organism evidence="4 5">
    <name type="scientific">Malassezia psittaci</name>
    <dbReference type="NCBI Taxonomy" id="1821823"/>
    <lineage>
        <taxon>Eukaryota</taxon>
        <taxon>Fungi</taxon>
        <taxon>Dikarya</taxon>
        <taxon>Basidiomycota</taxon>
        <taxon>Ustilaginomycotina</taxon>
        <taxon>Malasseziomycetes</taxon>
        <taxon>Malasseziales</taxon>
        <taxon>Malasseziaceae</taxon>
        <taxon>Malassezia</taxon>
    </lineage>
</organism>
<dbReference type="InterPro" id="IPR011008">
    <property type="entry name" value="Dimeric_a/b-barrel"/>
</dbReference>
<accession>A0AAF0FDD7</accession>
<evidence type="ECO:0000313" key="5">
    <source>
        <dbReference type="Proteomes" id="UP001214628"/>
    </source>
</evidence>
<dbReference type="InterPro" id="IPR044662">
    <property type="entry name" value="HS1/DABB1-like"/>
</dbReference>
<feature type="domain" description="Stress-response A/B barrel" evidence="3">
    <location>
        <begin position="3"/>
        <end position="100"/>
    </location>
</feature>
<dbReference type="SUPFAM" id="SSF54909">
    <property type="entry name" value="Dimeric alpha+beta barrel"/>
    <property type="match status" value="1"/>
</dbReference>
<sequence length="339" mass="38365">MVFVHIVLVKVKPAVLSNGYEEFKARLENLRDLQVTKDEVLQLKWGPPVWDTRSQGYNYGLYSVFRSKEGLERYRDDADHKNVSTRAYASNRSKTTPMTMAKRTTSVNDVYQREQQSRGLARTSSEYAHIAPEIQAQLQSMSWRIRANVNRGYQGGLHNPSGHSPRHFSCAQDTLQEVKNSYHRWGRSATMPNGALRGSIEVPISAPSEVPINLDTENNPSCIPSSSHTSLKRGLTEDDADKVLGDAFNDEDEDYTSMHAPANFTPSDSERFTRPLPSRKPFQSTKSMPLIHTWPDSHAGQNYPMPLPSPNDHDVSMHTADEQYQDVDFSSYAIRTDNF</sequence>
<dbReference type="Pfam" id="PF07876">
    <property type="entry name" value="Dabb"/>
    <property type="match status" value="1"/>
</dbReference>
<comment type="subunit">
    <text evidence="1">Homodimer.</text>
</comment>
<gene>
    <name evidence="4" type="ORF">MPSI1_002837</name>
</gene>
<name>A0AAF0FDD7_9BASI</name>
<dbReference type="InterPro" id="IPR013097">
    <property type="entry name" value="Dabb"/>
</dbReference>
<dbReference type="PROSITE" id="PS51502">
    <property type="entry name" value="S_R_A_B_BARREL"/>
    <property type="match status" value="1"/>
</dbReference>
<evidence type="ECO:0000313" key="4">
    <source>
        <dbReference type="EMBL" id="WFD44171.1"/>
    </source>
</evidence>
<proteinExistence type="predicted"/>
<evidence type="ECO:0000259" key="3">
    <source>
        <dbReference type="PROSITE" id="PS51502"/>
    </source>
</evidence>
<dbReference type="PANTHER" id="PTHR33178">
    <property type="match status" value="1"/>
</dbReference>
<keyword evidence="5" id="KW-1185">Reference proteome</keyword>
<dbReference type="EMBL" id="CP118378">
    <property type="protein sequence ID" value="WFD44171.1"/>
    <property type="molecule type" value="Genomic_DNA"/>
</dbReference>
<protein>
    <recommendedName>
        <fullName evidence="3">Stress-response A/B barrel domain-containing protein</fullName>
    </recommendedName>
</protein>
<feature type="region of interest" description="Disordered" evidence="2">
    <location>
        <begin position="252"/>
        <end position="275"/>
    </location>
</feature>
<evidence type="ECO:0000256" key="2">
    <source>
        <dbReference type="SAM" id="MobiDB-lite"/>
    </source>
</evidence>
<dbReference type="PANTHER" id="PTHR33178:SF19">
    <property type="entry name" value="STRESS-RESPONSE A_B BARREL DOMAIN-CONTAINING PROTEIN"/>
    <property type="match status" value="1"/>
</dbReference>
<reference evidence="4" key="1">
    <citation type="submission" date="2023-02" db="EMBL/GenBank/DDBJ databases">
        <title>Mating type loci evolution in Malassezia.</title>
        <authorList>
            <person name="Coelho M.A."/>
        </authorList>
    </citation>
    <scope>NUCLEOTIDE SEQUENCE</scope>
    <source>
        <strain evidence="4">CBS 14136</strain>
    </source>
</reference>
<dbReference type="SMART" id="SM00886">
    <property type="entry name" value="Dabb"/>
    <property type="match status" value="1"/>
</dbReference>